<dbReference type="STRING" id="1156394.T0Q1K1"/>
<dbReference type="GO" id="GO:0005664">
    <property type="term" value="C:nuclear origin of replication recognition complex"/>
    <property type="evidence" value="ECO:0007669"/>
    <property type="project" value="InterPro"/>
</dbReference>
<keyword evidence="4" id="KW-1185">Reference proteome</keyword>
<reference evidence="3 4" key="1">
    <citation type="submission" date="2012-04" db="EMBL/GenBank/DDBJ databases">
        <title>The Genome Sequence of Saprolegnia declina VS20.</title>
        <authorList>
            <consortium name="The Broad Institute Genome Sequencing Platform"/>
            <person name="Russ C."/>
            <person name="Nusbaum C."/>
            <person name="Tyler B."/>
            <person name="van West P."/>
            <person name="Dieguez-Uribeondo J."/>
            <person name="de Bruijn I."/>
            <person name="Tripathy S."/>
            <person name="Jiang R."/>
            <person name="Young S.K."/>
            <person name="Zeng Q."/>
            <person name="Gargeya S."/>
            <person name="Fitzgerald M."/>
            <person name="Haas B."/>
            <person name="Abouelleil A."/>
            <person name="Alvarado L."/>
            <person name="Arachchi H.M."/>
            <person name="Berlin A."/>
            <person name="Chapman S.B."/>
            <person name="Goldberg J."/>
            <person name="Griggs A."/>
            <person name="Gujja S."/>
            <person name="Hansen M."/>
            <person name="Howarth C."/>
            <person name="Imamovic A."/>
            <person name="Larimer J."/>
            <person name="McCowen C."/>
            <person name="Montmayeur A."/>
            <person name="Murphy C."/>
            <person name="Neiman D."/>
            <person name="Pearson M."/>
            <person name="Priest M."/>
            <person name="Roberts A."/>
            <person name="Saif S."/>
            <person name="Shea T."/>
            <person name="Sisk P."/>
            <person name="Sykes S."/>
            <person name="Wortman J."/>
            <person name="Nusbaum C."/>
            <person name="Birren B."/>
        </authorList>
    </citation>
    <scope>NUCLEOTIDE SEQUENCE [LARGE SCALE GENOMIC DNA]</scope>
    <source>
        <strain evidence="3 4">VS20</strain>
    </source>
</reference>
<gene>
    <name evidence="3" type="ORF">SDRG_13744</name>
</gene>
<protein>
    <recommendedName>
        <fullName evidence="2">ORC6 second cyclin-like domain-containing protein</fullName>
    </recommendedName>
</protein>
<dbReference type="GO" id="GO:0006270">
    <property type="term" value="P:DNA replication initiation"/>
    <property type="evidence" value="ECO:0007669"/>
    <property type="project" value="TreeGrafter"/>
</dbReference>
<feature type="region of interest" description="Disordered" evidence="1">
    <location>
        <begin position="261"/>
        <end position="292"/>
    </location>
</feature>
<dbReference type="AlphaFoldDB" id="T0Q1K1"/>
<dbReference type="OrthoDB" id="5552484at2759"/>
<organism evidence="3 4">
    <name type="scientific">Saprolegnia diclina (strain VS20)</name>
    <dbReference type="NCBI Taxonomy" id="1156394"/>
    <lineage>
        <taxon>Eukaryota</taxon>
        <taxon>Sar</taxon>
        <taxon>Stramenopiles</taxon>
        <taxon>Oomycota</taxon>
        <taxon>Saprolegniomycetes</taxon>
        <taxon>Saprolegniales</taxon>
        <taxon>Saprolegniaceae</taxon>
        <taxon>Saprolegnia</taxon>
    </lineage>
</organism>
<dbReference type="OMA" id="SSIEAQC"/>
<sequence length="313" mass="34043">MDLRALADKYGGLSPEVTGKAMEYMRMIDLKMQGGKASVSLLDRPAACLELACDVLQQPCDSHKLFTLAGGRSLAKHKQSVRLISSLLRLHANHNATVTTAALCVKFGCPALTEFVAAVHDDYKHRMVSKLSKASQQQVDFSRPLFPIAVFYVCAQKANHRVDKAQLIQMTFSHPNEFASVVSSIERVCDLSLSRYTRSEASLKIGRKRKRKDLADTGDDDGDDDGDARANKPKENAGPQASAGASATRSLDQIKKLIQLQTSAKAATSGQAPAPAQKVLSPAPTSPAPSAEEYLDWKKKILARMMEQKTSTD</sequence>
<evidence type="ECO:0000256" key="1">
    <source>
        <dbReference type="SAM" id="MobiDB-lite"/>
    </source>
</evidence>
<dbReference type="VEuPathDB" id="FungiDB:SDRG_13744"/>
<name>T0Q1K1_SAPDV</name>
<dbReference type="InterPro" id="IPR054113">
    <property type="entry name" value="ORC6_cyclin-like_2nd"/>
</dbReference>
<dbReference type="InParanoid" id="T0Q1K1"/>
<evidence type="ECO:0000259" key="2">
    <source>
        <dbReference type="Pfam" id="PF21913"/>
    </source>
</evidence>
<feature type="region of interest" description="Disordered" evidence="1">
    <location>
        <begin position="205"/>
        <end position="249"/>
    </location>
</feature>
<dbReference type="Pfam" id="PF21913">
    <property type="entry name" value="ORC6_2nd"/>
    <property type="match status" value="1"/>
</dbReference>
<dbReference type="InterPro" id="IPR020529">
    <property type="entry name" value="ORC6_met/pln"/>
</dbReference>
<dbReference type="Proteomes" id="UP000030762">
    <property type="component" value="Unassembled WGS sequence"/>
</dbReference>
<dbReference type="eggNOG" id="KOG4557">
    <property type="taxonomic scope" value="Eukaryota"/>
</dbReference>
<feature type="domain" description="ORC6 second cyclin-like" evidence="2">
    <location>
        <begin position="99"/>
        <end position="187"/>
    </location>
</feature>
<dbReference type="EMBL" id="JH767194">
    <property type="protein sequence ID" value="EQC28416.1"/>
    <property type="molecule type" value="Genomic_DNA"/>
</dbReference>
<dbReference type="PANTHER" id="PTHR13394:SF0">
    <property type="entry name" value="ORIGIN RECOGNITION COMPLEX SUBUNIT 6"/>
    <property type="match status" value="1"/>
</dbReference>
<feature type="compositionally biased region" description="Polar residues" evidence="1">
    <location>
        <begin position="261"/>
        <end position="271"/>
    </location>
</feature>
<dbReference type="GeneID" id="19954471"/>
<proteinExistence type="predicted"/>
<dbReference type="PANTHER" id="PTHR13394">
    <property type="entry name" value="ORIGIN RECOGNITION COMPLEX SUBUNIT 6"/>
    <property type="match status" value="1"/>
</dbReference>
<evidence type="ECO:0000313" key="3">
    <source>
        <dbReference type="EMBL" id="EQC28416.1"/>
    </source>
</evidence>
<dbReference type="RefSeq" id="XP_008618064.1">
    <property type="nucleotide sequence ID" value="XM_008619842.1"/>
</dbReference>
<dbReference type="Gene3D" id="1.10.472.10">
    <property type="entry name" value="Cyclin-like"/>
    <property type="match status" value="1"/>
</dbReference>
<evidence type="ECO:0000313" key="4">
    <source>
        <dbReference type="Proteomes" id="UP000030762"/>
    </source>
</evidence>
<accession>T0Q1K1</accession>
<feature type="compositionally biased region" description="Acidic residues" evidence="1">
    <location>
        <begin position="216"/>
        <end position="226"/>
    </location>
</feature>